<dbReference type="STRING" id="1089553.Tph_c19100"/>
<dbReference type="InterPro" id="IPR011051">
    <property type="entry name" value="RmlC_Cupin_sf"/>
</dbReference>
<dbReference type="CDD" id="cd02222">
    <property type="entry name" value="cupin_TM1459-like"/>
    <property type="match status" value="1"/>
</dbReference>
<organism evidence="2 3">
    <name type="scientific">Thermacetogenium phaeum (strain ATCC BAA-254 / DSM 26808 / PB)</name>
    <dbReference type="NCBI Taxonomy" id="1089553"/>
    <lineage>
        <taxon>Bacteria</taxon>
        <taxon>Bacillati</taxon>
        <taxon>Bacillota</taxon>
        <taxon>Clostridia</taxon>
        <taxon>Thermoanaerobacterales</taxon>
        <taxon>Thermoanaerobacteraceae</taxon>
        <taxon>Thermacetogenium</taxon>
    </lineage>
</organism>
<proteinExistence type="predicted"/>
<gene>
    <name evidence="2" type="ordered locus">Tph_c19100</name>
</gene>
<sequence length="115" mass="12600">MYIDNVKNIRAVQVAAPGARSVVKQVLVGPVQGWEGWVMRLFTLAANGNTPRHSHPWPHINYVVKGSGILFLDGKEHDLEEGSVAFIPGGKEHQFINGGEQEFAIICIVPEEGEV</sequence>
<dbReference type="PANTHER" id="PTHR37694:SF1">
    <property type="entry name" value="SLR8022 PROTEIN"/>
    <property type="match status" value="1"/>
</dbReference>
<evidence type="ECO:0000313" key="2">
    <source>
        <dbReference type="EMBL" id="AFV12106.1"/>
    </source>
</evidence>
<dbReference type="Gene3D" id="2.60.120.10">
    <property type="entry name" value="Jelly Rolls"/>
    <property type="match status" value="1"/>
</dbReference>
<dbReference type="InterPro" id="IPR013096">
    <property type="entry name" value="Cupin_2"/>
</dbReference>
<dbReference type="PANTHER" id="PTHR37694">
    <property type="entry name" value="SLR8022 PROTEIN"/>
    <property type="match status" value="1"/>
</dbReference>
<evidence type="ECO:0000259" key="1">
    <source>
        <dbReference type="Pfam" id="PF07883"/>
    </source>
</evidence>
<dbReference type="eggNOG" id="COG1917">
    <property type="taxonomic scope" value="Bacteria"/>
</dbReference>
<keyword evidence="3" id="KW-1185">Reference proteome</keyword>
<reference evidence="2 3" key="1">
    <citation type="journal article" date="2012" name="BMC Genomics">
        <title>Genome-guided analysis of physiological and morphological traits of the fermentative acetate oxidizer Thermacetogenium phaeum.</title>
        <authorList>
            <person name="Oehler D."/>
            <person name="Poehlein A."/>
            <person name="Leimbach A."/>
            <person name="Muller N."/>
            <person name="Daniel R."/>
            <person name="Gottschalk G."/>
            <person name="Schink B."/>
        </authorList>
    </citation>
    <scope>NUCLEOTIDE SEQUENCE [LARGE SCALE GENOMIC DNA]</scope>
    <source>
        <strain evidence="3">ATCC BAA-254 / DSM 26808 / PB</strain>
    </source>
</reference>
<dbReference type="SUPFAM" id="SSF51182">
    <property type="entry name" value="RmlC-like cupins"/>
    <property type="match status" value="1"/>
</dbReference>
<dbReference type="KEGG" id="tpz:Tph_c19100"/>
<feature type="domain" description="Cupin type-2" evidence="1">
    <location>
        <begin position="41"/>
        <end position="109"/>
    </location>
</feature>
<dbReference type="AlphaFoldDB" id="K4LGG0"/>
<dbReference type="RefSeq" id="WP_015050983.1">
    <property type="nucleotide sequence ID" value="NC_018870.1"/>
</dbReference>
<dbReference type="OrthoDB" id="9797047at2"/>
<dbReference type="Proteomes" id="UP000000467">
    <property type="component" value="Chromosome"/>
</dbReference>
<accession>K4LGG0</accession>
<name>K4LGG0_THEPS</name>
<dbReference type="HOGENOM" id="CLU_116722_4_1_9"/>
<evidence type="ECO:0000313" key="3">
    <source>
        <dbReference type="Proteomes" id="UP000000467"/>
    </source>
</evidence>
<dbReference type="EMBL" id="CP003732">
    <property type="protein sequence ID" value="AFV12106.1"/>
    <property type="molecule type" value="Genomic_DNA"/>
</dbReference>
<protein>
    <submittedName>
        <fullName evidence="2">RmlC-like cupin</fullName>
    </submittedName>
</protein>
<dbReference type="Pfam" id="PF07883">
    <property type="entry name" value="Cupin_2"/>
    <property type="match status" value="1"/>
</dbReference>
<dbReference type="InterPro" id="IPR014710">
    <property type="entry name" value="RmlC-like_jellyroll"/>
</dbReference>